<protein>
    <submittedName>
        <fullName evidence="1">Uncharacterized protein</fullName>
    </submittedName>
</protein>
<sequence>MAYAAPVVTKEENVWVIRLQNRSGKMQEYRCATENQARQLAMVLSRPDTEAPRAQPT</sequence>
<dbReference type="EMBL" id="JMCB01000014">
    <property type="protein sequence ID" value="KFE64203.1"/>
    <property type="molecule type" value="Genomic_DNA"/>
</dbReference>
<evidence type="ECO:0000313" key="1">
    <source>
        <dbReference type="EMBL" id="KFE64203.1"/>
    </source>
</evidence>
<keyword evidence="2" id="KW-1185">Reference proteome</keyword>
<reference evidence="1 2" key="1">
    <citation type="submission" date="2014-04" db="EMBL/GenBank/DDBJ databases">
        <title>Genome assembly of Hyalangium minutum DSM 14724.</title>
        <authorList>
            <person name="Sharma G."/>
            <person name="Subramanian S."/>
        </authorList>
    </citation>
    <scope>NUCLEOTIDE SEQUENCE [LARGE SCALE GENOMIC DNA]</scope>
    <source>
        <strain evidence="1 2">DSM 14724</strain>
    </source>
</reference>
<dbReference type="STRING" id="394096.DB31_1997"/>
<proteinExistence type="predicted"/>
<comment type="caution">
    <text evidence="1">The sequence shown here is derived from an EMBL/GenBank/DDBJ whole genome shotgun (WGS) entry which is preliminary data.</text>
</comment>
<name>A0A085W940_9BACT</name>
<organism evidence="1 2">
    <name type="scientific">Hyalangium minutum</name>
    <dbReference type="NCBI Taxonomy" id="394096"/>
    <lineage>
        <taxon>Bacteria</taxon>
        <taxon>Pseudomonadati</taxon>
        <taxon>Myxococcota</taxon>
        <taxon>Myxococcia</taxon>
        <taxon>Myxococcales</taxon>
        <taxon>Cystobacterineae</taxon>
        <taxon>Archangiaceae</taxon>
        <taxon>Hyalangium</taxon>
    </lineage>
</organism>
<gene>
    <name evidence="1" type="ORF">DB31_1997</name>
</gene>
<dbReference type="AlphaFoldDB" id="A0A085W940"/>
<accession>A0A085W940</accession>
<evidence type="ECO:0000313" key="2">
    <source>
        <dbReference type="Proteomes" id="UP000028725"/>
    </source>
</evidence>
<dbReference type="PATRIC" id="fig|394096.3.peg.6333"/>
<dbReference type="RefSeq" id="WP_240486971.1">
    <property type="nucleotide sequence ID" value="NZ_JMCB01000014.1"/>
</dbReference>
<dbReference type="Proteomes" id="UP000028725">
    <property type="component" value="Unassembled WGS sequence"/>
</dbReference>